<dbReference type="AlphaFoldDB" id="A0A5E4YGB4"/>
<dbReference type="Pfam" id="PF09084">
    <property type="entry name" value="NMT1"/>
    <property type="match status" value="1"/>
</dbReference>
<proteinExistence type="inferred from homology"/>
<comment type="subcellular location">
    <subcellularLocation>
        <location evidence="1">Periplasm</location>
    </subcellularLocation>
</comment>
<dbReference type="InterPro" id="IPR015168">
    <property type="entry name" value="SsuA/THI5"/>
</dbReference>
<dbReference type="InterPro" id="IPR001638">
    <property type="entry name" value="Solute-binding_3/MltF_N"/>
</dbReference>
<evidence type="ECO:0000256" key="1">
    <source>
        <dbReference type="ARBA" id="ARBA00004418"/>
    </source>
</evidence>
<evidence type="ECO:0000256" key="2">
    <source>
        <dbReference type="ARBA" id="ARBA00010742"/>
    </source>
</evidence>
<evidence type="ECO:0000313" key="6">
    <source>
        <dbReference type="EMBL" id="VVE47856.1"/>
    </source>
</evidence>
<dbReference type="Gene3D" id="3.40.190.10">
    <property type="entry name" value="Periplasmic binding protein-like II"/>
    <property type="match status" value="2"/>
</dbReference>
<reference evidence="6 7" key="1">
    <citation type="submission" date="2019-08" db="EMBL/GenBank/DDBJ databases">
        <authorList>
            <person name="Peeters C."/>
        </authorList>
    </citation>
    <scope>NUCLEOTIDE SEQUENCE [LARGE SCALE GENOMIC DNA]</scope>
    <source>
        <strain evidence="6 7">LMG 30175</strain>
    </source>
</reference>
<dbReference type="SMART" id="SM00062">
    <property type="entry name" value="PBPb"/>
    <property type="match status" value="1"/>
</dbReference>
<evidence type="ECO:0000259" key="5">
    <source>
        <dbReference type="SMART" id="SM00062"/>
    </source>
</evidence>
<sequence length="351" mass="37148">MRACLGIRMPKAFVKSASLAAAVGVSLALSATPSFAADTGKITIMVGGITKMIYLPAKLADQLGYFKEEGLNVELLSQPAGVDAENELLAGAVQAVVGFYDHAIDLQSKGKEIQAIVVFGQVPGEVELVNAKSRDTIKSMADVKGKTLGVTGLGSSTNFLTQYLAAKHGLTSAQYTVLPVGADNTFIAAMKQNRIDAGMTTEPTASQLLKTGDAAVLVDLRSMDGTVAALGGAYPASSLYVQRAWLDNHKPEAQKLARAFVKTLKFINTHSAAEIAEKMPKDYYGKNKELYVQALQNSLPMYSPDGKMPVGGPETVLKVLSAFNPNVKGKHIDLSKTYTNEFVSSAAVAAK</sequence>
<name>A0A5E4YGB4_9BURK</name>
<dbReference type="GO" id="GO:0042597">
    <property type="term" value="C:periplasmic space"/>
    <property type="evidence" value="ECO:0007669"/>
    <property type="project" value="UniProtKB-SubCell"/>
</dbReference>
<dbReference type="PANTHER" id="PTHR30024">
    <property type="entry name" value="ALIPHATIC SULFONATES-BINDING PROTEIN-RELATED"/>
    <property type="match status" value="1"/>
</dbReference>
<evidence type="ECO:0000313" key="7">
    <source>
        <dbReference type="Proteomes" id="UP000414233"/>
    </source>
</evidence>
<keyword evidence="3 4" id="KW-0732">Signal</keyword>
<dbReference type="PANTHER" id="PTHR30024:SF47">
    <property type="entry name" value="TAURINE-BINDING PERIPLASMIC PROTEIN"/>
    <property type="match status" value="1"/>
</dbReference>
<organism evidence="6 7">
    <name type="scientific">Pandoraea terrae</name>
    <dbReference type="NCBI Taxonomy" id="1537710"/>
    <lineage>
        <taxon>Bacteria</taxon>
        <taxon>Pseudomonadati</taxon>
        <taxon>Pseudomonadota</taxon>
        <taxon>Betaproteobacteria</taxon>
        <taxon>Burkholderiales</taxon>
        <taxon>Burkholderiaceae</taxon>
        <taxon>Pandoraea</taxon>
    </lineage>
</organism>
<dbReference type="SUPFAM" id="SSF53850">
    <property type="entry name" value="Periplasmic binding protein-like II"/>
    <property type="match status" value="1"/>
</dbReference>
<dbReference type="OrthoDB" id="9806288at2"/>
<feature type="domain" description="Solute-binding protein family 3/N-terminal" evidence="5">
    <location>
        <begin position="41"/>
        <end position="282"/>
    </location>
</feature>
<evidence type="ECO:0000256" key="3">
    <source>
        <dbReference type="ARBA" id="ARBA00022729"/>
    </source>
</evidence>
<dbReference type="EMBL" id="CABPRZ010000024">
    <property type="protein sequence ID" value="VVE47856.1"/>
    <property type="molecule type" value="Genomic_DNA"/>
</dbReference>
<protein>
    <submittedName>
        <fullName evidence="6">Nitrate ABC transporter substrate-binding protein</fullName>
    </submittedName>
</protein>
<keyword evidence="7" id="KW-1185">Reference proteome</keyword>
<evidence type="ECO:0000256" key="4">
    <source>
        <dbReference type="SAM" id="SignalP"/>
    </source>
</evidence>
<feature type="chain" id="PRO_5022872439" evidence="4">
    <location>
        <begin position="37"/>
        <end position="351"/>
    </location>
</feature>
<dbReference type="GO" id="GO:0042918">
    <property type="term" value="P:alkanesulfonate transmembrane transport"/>
    <property type="evidence" value="ECO:0007669"/>
    <property type="project" value="TreeGrafter"/>
</dbReference>
<accession>A0A5E4YGB4</accession>
<comment type="similarity">
    <text evidence="2">Belongs to the bacterial solute-binding protein SsuA/TauA family.</text>
</comment>
<dbReference type="Proteomes" id="UP000414233">
    <property type="component" value="Unassembled WGS sequence"/>
</dbReference>
<feature type="signal peptide" evidence="4">
    <location>
        <begin position="1"/>
        <end position="36"/>
    </location>
</feature>
<gene>
    <name evidence="6" type="ORF">PTE30175_04406</name>
</gene>